<dbReference type="CDD" id="cd04301">
    <property type="entry name" value="NAT_SF"/>
    <property type="match status" value="1"/>
</dbReference>
<proteinExistence type="predicted"/>
<dbReference type="AlphaFoldDB" id="A0A6A6D2U3"/>
<accession>A0A6A6D2U3</accession>
<dbReference type="PROSITE" id="PS51186">
    <property type="entry name" value="GNAT"/>
    <property type="match status" value="1"/>
</dbReference>
<dbReference type="PANTHER" id="PTHR43415">
    <property type="entry name" value="SPERMIDINE N(1)-ACETYLTRANSFERASE"/>
    <property type="match status" value="1"/>
</dbReference>
<dbReference type="Pfam" id="PF13302">
    <property type="entry name" value="Acetyltransf_3"/>
    <property type="match status" value="1"/>
</dbReference>
<dbReference type="GO" id="GO:0016747">
    <property type="term" value="F:acyltransferase activity, transferring groups other than amino-acyl groups"/>
    <property type="evidence" value="ECO:0007669"/>
    <property type="project" value="InterPro"/>
</dbReference>
<dbReference type="PANTHER" id="PTHR43415:SF3">
    <property type="entry name" value="GNAT-FAMILY ACETYLTRANSFERASE"/>
    <property type="match status" value="1"/>
</dbReference>
<dbReference type="Proteomes" id="UP000799537">
    <property type="component" value="Unassembled WGS sequence"/>
</dbReference>
<organism evidence="2 3">
    <name type="scientific">Zasmidium cellare ATCC 36951</name>
    <dbReference type="NCBI Taxonomy" id="1080233"/>
    <lineage>
        <taxon>Eukaryota</taxon>
        <taxon>Fungi</taxon>
        <taxon>Dikarya</taxon>
        <taxon>Ascomycota</taxon>
        <taxon>Pezizomycotina</taxon>
        <taxon>Dothideomycetes</taxon>
        <taxon>Dothideomycetidae</taxon>
        <taxon>Mycosphaerellales</taxon>
        <taxon>Mycosphaerellaceae</taxon>
        <taxon>Zasmidium</taxon>
    </lineage>
</organism>
<dbReference type="EMBL" id="ML993580">
    <property type="protein sequence ID" value="KAF2172748.1"/>
    <property type="molecule type" value="Genomic_DNA"/>
</dbReference>
<keyword evidence="3" id="KW-1185">Reference proteome</keyword>
<dbReference type="GeneID" id="54557008"/>
<dbReference type="SUPFAM" id="SSF55729">
    <property type="entry name" value="Acyl-CoA N-acyltransferases (Nat)"/>
    <property type="match status" value="1"/>
</dbReference>
<dbReference type="Gene3D" id="3.40.630.30">
    <property type="match status" value="1"/>
</dbReference>
<evidence type="ECO:0000259" key="1">
    <source>
        <dbReference type="PROSITE" id="PS51186"/>
    </source>
</evidence>
<dbReference type="InterPro" id="IPR016181">
    <property type="entry name" value="Acyl_CoA_acyltransferase"/>
</dbReference>
<feature type="domain" description="N-acetyltransferase" evidence="1">
    <location>
        <begin position="10"/>
        <end position="175"/>
    </location>
</feature>
<evidence type="ECO:0000313" key="3">
    <source>
        <dbReference type="Proteomes" id="UP000799537"/>
    </source>
</evidence>
<dbReference type="RefSeq" id="XP_033673637.1">
    <property type="nucleotide sequence ID" value="XM_033803736.1"/>
</dbReference>
<evidence type="ECO:0000313" key="2">
    <source>
        <dbReference type="EMBL" id="KAF2172748.1"/>
    </source>
</evidence>
<protein>
    <recommendedName>
        <fullName evidence="1">N-acetyltransferase domain-containing protein</fullName>
    </recommendedName>
</protein>
<dbReference type="InterPro" id="IPR000182">
    <property type="entry name" value="GNAT_dom"/>
</dbReference>
<sequence>MSSMFESDKLSYRAYEPLNDFDTLHAIRTNADAFRQAYWDDPVPQSVEDTNAFATRVRSKYILFVIIYLKSLDHEEAKKDNPIGYIGLSKPEEMQTMHRNTRVSINIVPNYQGKGYGTEAIQWSLGWAFRVYGMHRVMLRVHERNQKALNLYRKLEFQEEGIWREHFWYEGRFWGCIQLGMLDRKWEEKQMVK</sequence>
<dbReference type="OrthoDB" id="64477at2759"/>
<name>A0A6A6D2U3_ZASCE</name>
<reference evidence="2" key="1">
    <citation type="journal article" date="2020" name="Stud. Mycol.">
        <title>101 Dothideomycetes genomes: a test case for predicting lifestyles and emergence of pathogens.</title>
        <authorList>
            <person name="Haridas S."/>
            <person name="Albert R."/>
            <person name="Binder M."/>
            <person name="Bloem J."/>
            <person name="Labutti K."/>
            <person name="Salamov A."/>
            <person name="Andreopoulos B."/>
            <person name="Baker S."/>
            <person name="Barry K."/>
            <person name="Bills G."/>
            <person name="Bluhm B."/>
            <person name="Cannon C."/>
            <person name="Castanera R."/>
            <person name="Culley D."/>
            <person name="Daum C."/>
            <person name="Ezra D."/>
            <person name="Gonzalez J."/>
            <person name="Henrissat B."/>
            <person name="Kuo A."/>
            <person name="Liang C."/>
            <person name="Lipzen A."/>
            <person name="Lutzoni F."/>
            <person name="Magnuson J."/>
            <person name="Mondo S."/>
            <person name="Nolan M."/>
            <person name="Ohm R."/>
            <person name="Pangilinan J."/>
            <person name="Park H.-J."/>
            <person name="Ramirez L."/>
            <person name="Alfaro M."/>
            <person name="Sun H."/>
            <person name="Tritt A."/>
            <person name="Yoshinaga Y."/>
            <person name="Zwiers L.-H."/>
            <person name="Turgeon B."/>
            <person name="Goodwin S."/>
            <person name="Spatafora J."/>
            <person name="Crous P."/>
            <person name="Grigoriev I."/>
        </authorList>
    </citation>
    <scope>NUCLEOTIDE SEQUENCE</scope>
    <source>
        <strain evidence="2">ATCC 36951</strain>
    </source>
</reference>
<gene>
    <name evidence="2" type="ORF">M409DRAFT_16713</name>
</gene>